<keyword evidence="3" id="KW-1185">Reference proteome</keyword>
<feature type="compositionally biased region" description="Polar residues" evidence="1">
    <location>
        <begin position="245"/>
        <end position="255"/>
    </location>
</feature>
<evidence type="ECO:0000256" key="1">
    <source>
        <dbReference type="SAM" id="MobiDB-lite"/>
    </source>
</evidence>
<name>A0ABN9RJ55_9DINO</name>
<gene>
    <name evidence="2" type="ORF">PCOR1329_LOCUS20986</name>
</gene>
<dbReference type="Proteomes" id="UP001189429">
    <property type="component" value="Unassembled WGS sequence"/>
</dbReference>
<feature type="region of interest" description="Disordered" evidence="1">
    <location>
        <begin position="1"/>
        <end position="27"/>
    </location>
</feature>
<evidence type="ECO:0000313" key="3">
    <source>
        <dbReference type="Proteomes" id="UP001189429"/>
    </source>
</evidence>
<sequence length="267" mass="28504">MVLGPEAARERRQDGNEQVARLSGETRDLQHGKIYEDLAHEERARTQATQQLHRLIADLAAEPRAGPEVLDSVRAERAERERQLASLEDAVGGKLQETVRQTAESLLEVRREHESLREIVAKIIPQIESAAASPMSPPRPTAGTGEGANSGHFPSVVQVPAAPPPQPPLPVPAWPETPGLQREAPGSQTDPGRLERVRRANVLGYAQPPPGASPFGGGAPGGWHPADPGNPFGAKGIGDPFQSMVDRSNTSTPTRNRAAAPPDAWPA</sequence>
<accession>A0ABN9RJ55</accession>
<dbReference type="EMBL" id="CAUYUJ010006847">
    <property type="protein sequence ID" value="CAK0818863.1"/>
    <property type="molecule type" value="Genomic_DNA"/>
</dbReference>
<feature type="region of interest" description="Disordered" evidence="1">
    <location>
        <begin position="130"/>
        <end position="267"/>
    </location>
</feature>
<protein>
    <submittedName>
        <fullName evidence="2">Uncharacterized protein</fullName>
    </submittedName>
</protein>
<proteinExistence type="predicted"/>
<comment type="caution">
    <text evidence="2">The sequence shown here is derived from an EMBL/GenBank/DDBJ whole genome shotgun (WGS) entry which is preliminary data.</text>
</comment>
<feature type="compositionally biased region" description="Pro residues" evidence="1">
    <location>
        <begin position="161"/>
        <end position="175"/>
    </location>
</feature>
<evidence type="ECO:0000313" key="2">
    <source>
        <dbReference type="EMBL" id="CAK0818863.1"/>
    </source>
</evidence>
<reference evidence="2" key="1">
    <citation type="submission" date="2023-10" db="EMBL/GenBank/DDBJ databases">
        <authorList>
            <person name="Chen Y."/>
            <person name="Shah S."/>
            <person name="Dougan E. K."/>
            <person name="Thang M."/>
            <person name="Chan C."/>
        </authorList>
    </citation>
    <scope>NUCLEOTIDE SEQUENCE [LARGE SCALE GENOMIC DNA]</scope>
</reference>
<organism evidence="2 3">
    <name type="scientific">Prorocentrum cordatum</name>
    <dbReference type="NCBI Taxonomy" id="2364126"/>
    <lineage>
        <taxon>Eukaryota</taxon>
        <taxon>Sar</taxon>
        <taxon>Alveolata</taxon>
        <taxon>Dinophyceae</taxon>
        <taxon>Prorocentrales</taxon>
        <taxon>Prorocentraceae</taxon>
        <taxon>Prorocentrum</taxon>
    </lineage>
</organism>